<dbReference type="InterPro" id="IPR038237">
    <property type="entry name" value="Ribosomal_eS4_central_sf"/>
</dbReference>
<feature type="domain" description="KOW" evidence="7">
    <location>
        <begin position="174"/>
        <end position="201"/>
    </location>
</feature>
<evidence type="ECO:0000256" key="2">
    <source>
        <dbReference type="ARBA" id="ARBA00022730"/>
    </source>
</evidence>
<dbReference type="SMART" id="SM00739">
    <property type="entry name" value="KOW"/>
    <property type="match status" value="1"/>
</dbReference>
<dbReference type="InterPro" id="IPR041982">
    <property type="entry name" value="Ribosomal_eS4_KOW"/>
</dbReference>
<keyword evidence="5 6" id="KW-0687">Ribonucleoprotein</keyword>
<dbReference type="HAMAP" id="MF_00485">
    <property type="entry name" value="Ribosomal_eS4"/>
    <property type="match status" value="1"/>
</dbReference>
<dbReference type="FunFam" id="2.40.50.740:FF:000001">
    <property type="entry name" value="40S ribosomal protein S4"/>
    <property type="match status" value="1"/>
</dbReference>
<dbReference type="InterPro" id="IPR014722">
    <property type="entry name" value="Rib_uL2_dom2"/>
</dbReference>
<evidence type="ECO:0000313" key="8">
    <source>
        <dbReference type="EMBL" id="OAO15898.1"/>
    </source>
</evidence>
<evidence type="ECO:0000259" key="7">
    <source>
        <dbReference type="SMART" id="SM00739"/>
    </source>
</evidence>
<dbReference type="InterPro" id="IPR005824">
    <property type="entry name" value="KOW"/>
</dbReference>
<sequence length="259" mass="29642">MTRGPKKHMKRLNAPKHWMLNKMGGVWAPKPSCGPHKQRECLPLLLIIRNRLKYALTNHEVKMICMQRLVKVDGKVRTDSTFPAGFMDVITLENCSDRFRLLYDVKGRFVLHRIDEAEAQFKLCKVVKRQLSPKKIPFIVTHDARTIRFPDPAVKVNDTVKVDIKTNKIIGHIKFEVGNLCFITKGHNIGRVGVIVRRDRHFGSFDIVYVRDAVGHEFATRLSNVFIIGEGAEPMVSLPKGNGVKLSIIEEKKMRESKH</sequence>
<dbReference type="OrthoDB" id="1109245at2759"/>
<comment type="similarity">
    <text evidence="1 6">Belongs to the eukaryotic ribosomal protein eS4 family.</text>
</comment>
<dbReference type="AlphaFoldDB" id="A0A196SFV9"/>
<proteinExistence type="inferred from homology"/>
<evidence type="ECO:0000256" key="4">
    <source>
        <dbReference type="ARBA" id="ARBA00022980"/>
    </source>
</evidence>
<dbReference type="InterPro" id="IPR018199">
    <property type="entry name" value="Ribosomal_eS4_N_CS"/>
</dbReference>
<reference evidence="8 9" key="1">
    <citation type="submission" date="2016-05" db="EMBL/GenBank/DDBJ databases">
        <title>Nuclear genome of Blastocystis sp. subtype 1 NandII.</title>
        <authorList>
            <person name="Gentekaki E."/>
            <person name="Curtis B."/>
            <person name="Stairs C."/>
            <person name="Eme L."/>
            <person name="Herman E."/>
            <person name="Klimes V."/>
            <person name="Arias M.C."/>
            <person name="Elias M."/>
            <person name="Hilliou F."/>
            <person name="Klute M."/>
            <person name="Malik S.-B."/>
            <person name="Pightling A."/>
            <person name="Rachubinski R."/>
            <person name="Salas D."/>
            <person name="Schlacht A."/>
            <person name="Suga H."/>
            <person name="Archibald J."/>
            <person name="Ball S.G."/>
            <person name="Clark G."/>
            <person name="Dacks J."/>
            <person name="Van Der Giezen M."/>
            <person name="Tsaousis A."/>
            <person name="Roger A."/>
        </authorList>
    </citation>
    <scope>NUCLEOTIDE SEQUENCE [LARGE SCALE GENOMIC DNA]</scope>
    <source>
        <strain evidence="9">ATCC 50177 / NandII</strain>
    </source>
</reference>
<keyword evidence="3 6" id="KW-0694">RNA-binding</keyword>
<dbReference type="Pfam" id="PF08071">
    <property type="entry name" value="RS4NT"/>
    <property type="match status" value="1"/>
</dbReference>
<evidence type="ECO:0000313" key="9">
    <source>
        <dbReference type="Proteomes" id="UP000078348"/>
    </source>
</evidence>
<dbReference type="CDD" id="cd06087">
    <property type="entry name" value="KOW_RPS4"/>
    <property type="match status" value="1"/>
</dbReference>
<dbReference type="InterPro" id="IPR002942">
    <property type="entry name" value="S4_RNA-bd"/>
</dbReference>
<dbReference type="Proteomes" id="UP000078348">
    <property type="component" value="Unassembled WGS sequence"/>
</dbReference>
<dbReference type="FunFam" id="3.10.290.10:FF:000002">
    <property type="entry name" value="40S ribosomal protein S4"/>
    <property type="match status" value="1"/>
</dbReference>
<dbReference type="InterPro" id="IPR000876">
    <property type="entry name" value="Ribosomal_eS4"/>
</dbReference>
<dbReference type="GO" id="GO:0022627">
    <property type="term" value="C:cytosolic small ribosomal subunit"/>
    <property type="evidence" value="ECO:0007669"/>
    <property type="project" value="TreeGrafter"/>
</dbReference>
<dbReference type="Pfam" id="PF01479">
    <property type="entry name" value="S4"/>
    <property type="match status" value="1"/>
</dbReference>
<keyword evidence="4 6" id="KW-0689">Ribosomal protein</keyword>
<dbReference type="InterPro" id="IPR013843">
    <property type="entry name" value="Ribosomal_eS4_N"/>
</dbReference>
<dbReference type="Gene3D" id="2.40.50.740">
    <property type="match status" value="1"/>
</dbReference>
<dbReference type="GO" id="GO:0003735">
    <property type="term" value="F:structural constituent of ribosome"/>
    <property type="evidence" value="ECO:0007669"/>
    <property type="project" value="UniProtKB-UniRule"/>
</dbReference>
<dbReference type="InterPro" id="IPR032277">
    <property type="entry name" value="Ribosomal_eS4_C"/>
</dbReference>
<dbReference type="FunFam" id="2.30.30.30:FF:000005">
    <property type="entry name" value="40S ribosomal protein S4"/>
    <property type="match status" value="1"/>
</dbReference>
<dbReference type="GO" id="GO:0006412">
    <property type="term" value="P:translation"/>
    <property type="evidence" value="ECO:0007669"/>
    <property type="project" value="InterPro"/>
</dbReference>
<keyword evidence="9" id="KW-1185">Reference proteome</keyword>
<dbReference type="CDD" id="cd00165">
    <property type="entry name" value="S4"/>
    <property type="match status" value="1"/>
</dbReference>
<evidence type="ECO:0000256" key="3">
    <source>
        <dbReference type="ARBA" id="ARBA00022884"/>
    </source>
</evidence>
<comment type="caution">
    <text evidence="8">The sequence shown here is derived from an EMBL/GenBank/DDBJ whole genome shotgun (WGS) entry which is preliminary data.</text>
</comment>
<protein>
    <recommendedName>
        <fullName evidence="6">40S ribosomal protein S4</fullName>
    </recommendedName>
</protein>
<name>A0A196SFV9_BLAHN</name>
<dbReference type="STRING" id="478820.A0A196SFV9"/>
<dbReference type="PANTHER" id="PTHR11581:SF0">
    <property type="entry name" value="SMALL RIBOSOMAL SUBUNIT PROTEIN ES4"/>
    <property type="match status" value="1"/>
</dbReference>
<accession>A0A196SFV9</accession>
<dbReference type="PROSITE" id="PS00528">
    <property type="entry name" value="RIBOSOMAL_S4E"/>
    <property type="match status" value="1"/>
</dbReference>
<dbReference type="PANTHER" id="PTHR11581">
    <property type="entry name" value="30S/40S RIBOSOMAL PROTEIN S4"/>
    <property type="match status" value="1"/>
</dbReference>
<dbReference type="Pfam" id="PF16121">
    <property type="entry name" value="40S_S4_C"/>
    <property type="match status" value="1"/>
</dbReference>
<dbReference type="PIRSF" id="PIRSF002116">
    <property type="entry name" value="Ribosomal_S4"/>
    <property type="match status" value="1"/>
</dbReference>
<dbReference type="Gene3D" id="3.10.290.10">
    <property type="entry name" value="RNA-binding S4 domain"/>
    <property type="match status" value="1"/>
</dbReference>
<dbReference type="Gene3D" id="2.30.30.30">
    <property type="match status" value="1"/>
</dbReference>
<evidence type="ECO:0000256" key="1">
    <source>
        <dbReference type="ARBA" id="ARBA00007500"/>
    </source>
</evidence>
<evidence type="ECO:0000256" key="6">
    <source>
        <dbReference type="PIRNR" id="PIRNR002116"/>
    </source>
</evidence>
<dbReference type="Pfam" id="PF00900">
    <property type="entry name" value="Ribosomal_S4e"/>
    <property type="match status" value="1"/>
</dbReference>
<dbReference type="EMBL" id="LXWW01000110">
    <property type="protein sequence ID" value="OAO15898.1"/>
    <property type="molecule type" value="Genomic_DNA"/>
</dbReference>
<organism evidence="8 9">
    <name type="scientific">Blastocystis sp. subtype 1 (strain ATCC 50177 / NandII)</name>
    <dbReference type="NCBI Taxonomy" id="478820"/>
    <lineage>
        <taxon>Eukaryota</taxon>
        <taxon>Sar</taxon>
        <taxon>Stramenopiles</taxon>
        <taxon>Bigyra</taxon>
        <taxon>Opalozoa</taxon>
        <taxon>Opalinata</taxon>
        <taxon>Blastocystidae</taxon>
        <taxon>Blastocystis</taxon>
    </lineage>
</organism>
<keyword evidence="2 6" id="KW-0699">rRNA-binding</keyword>
<dbReference type="GO" id="GO:0019843">
    <property type="term" value="F:rRNA binding"/>
    <property type="evidence" value="ECO:0007669"/>
    <property type="project" value="UniProtKB-UniRule"/>
</dbReference>
<dbReference type="PROSITE" id="PS50889">
    <property type="entry name" value="S4"/>
    <property type="match status" value="1"/>
</dbReference>
<dbReference type="InterPro" id="IPR036986">
    <property type="entry name" value="S4_RNA-bd_sf"/>
</dbReference>
<gene>
    <name evidence="8" type="ORF">AV274_2375</name>
</gene>
<evidence type="ECO:0000256" key="5">
    <source>
        <dbReference type="ARBA" id="ARBA00023274"/>
    </source>
</evidence>
<dbReference type="InterPro" id="IPR013845">
    <property type="entry name" value="Ribosomal_eS4_central_region"/>
</dbReference>